<evidence type="ECO:0000256" key="13">
    <source>
        <dbReference type="SAM" id="MobiDB-lite"/>
    </source>
</evidence>
<evidence type="ECO:0000256" key="12">
    <source>
        <dbReference type="PROSITE-ProRule" id="PRU01122"/>
    </source>
</evidence>
<comment type="caution">
    <text evidence="16">The sequence shown here is derived from an EMBL/GenBank/DDBJ whole genome shotgun (WGS) entry which is preliminary data.</text>
</comment>
<dbReference type="Gene3D" id="1.20.5.5270">
    <property type="match status" value="1"/>
</dbReference>
<sequence>MGRPQAKTIPLIPLARGTVLLPGIIQRIPVTANRPDIPALLSHVYETVAGKGGKAAKGSSTPPKIDTVPIACIPVGSPFVGPGGQLLINNGEEPDTSQIEEVNPAEAKQSDLFGFGVAAKITGIDGRESGEFALRVEGTHRVKVETITHDRKYFEAKVTYHNDEVDITDPQLQELFAALKQRSRELVTILRITALLPRSKNTPVLSSTITRRLDVFIARREIQDAGTLADFMANLVEANHEEKLEILAALDVKVRITKVLELLDRQVGGIKNSVKITTITSMPVGVLDRSNENSNRPRLPPGLGGMGFFAPPGQMPGVPGGNGEVGDEKEPSELDELRKKLEAARLPPDAAKTAERELRRLSKMAPMNQEFQVTRNWLEILSEIPWQAVTDDRLGPETLTRARKQLDDDHYGLEKVKKRLIEYLAVLRLKQNNNDEVEERIRKLEAETSTSTEQNNDQDQATGGEASVDPKSETSALQAAKLHMLKSQRMVDKSPIMLLAGPPGVGKTSLAKSVATALGRKFHRISLGGVRDEAEIRGHRRTYVAAMPGLIVQGLRKVGVANPVFLLDEIDKIGVASVHGDPSAAMLEVLDPEQNHTFQDHYVGMPIDLSKILFIATANSLDTIPAPLLDRMETIYLPGYTTLEKRHIAMQHLVPKQIQVNGLAEDQVAFSQDVVSKIIESYTRESGVRNLEREIGSVCRAKAVEFAEAKDAGRLETYRPQLTVEDIEEILGIERFEEEIAETSSRPGIVTGLVAYSSGGNGSILFIEVAAMPGNGRVQLTGKLGDVLKESVEVALTWVKAHAFEMGLTQDANVDIMKDRSIHVHCPSGAIPKDGPSSGIGQAIALISLFSGKPVPPTMAMTGEISLRGKVTAVGGIKEKLIGALRAGVKTVLLPAQNRKDVKDLPQEVKDGLEIIHVSHIWEAIRLVWPESHWAADHHYAGIESRL</sequence>
<dbReference type="GO" id="GO:0006515">
    <property type="term" value="P:protein quality control for misfolded or incompletely synthesized proteins"/>
    <property type="evidence" value="ECO:0007669"/>
    <property type="project" value="UniProtKB-UniRule"/>
</dbReference>
<dbReference type="Pfam" id="PF22667">
    <property type="entry name" value="Lon_lid"/>
    <property type="match status" value="1"/>
</dbReference>
<evidence type="ECO:0000313" key="17">
    <source>
        <dbReference type="Proteomes" id="UP001175261"/>
    </source>
</evidence>
<dbReference type="HAMAP" id="MF_03121">
    <property type="entry name" value="lonp2_euk"/>
    <property type="match status" value="1"/>
</dbReference>
<comment type="function">
    <text evidence="8">ATP-dependent serine protease that mediates the selective degradation of misfolded and unassembled polypeptides in the peroxisomal matrix. Necessary for type 2 peroxisome targeting signal (PTS2)-containing protein processing and facilitates peroxisome matrix protein import.</text>
</comment>
<evidence type="ECO:0000313" key="16">
    <source>
        <dbReference type="EMBL" id="KAK0390960.1"/>
    </source>
</evidence>
<dbReference type="InterPro" id="IPR003111">
    <property type="entry name" value="Lon_prtase_N"/>
</dbReference>
<dbReference type="InterPro" id="IPR046336">
    <property type="entry name" value="Lon_prtase_N_sf"/>
</dbReference>
<dbReference type="InterPro" id="IPR008269">
    <property type="entry name" value="Lon_proteolytic"/>
</dbReference>
<dbReference type="InterPro" id="IPR020568">
    <property type="entry name" value="Ribosomal_Su5_D2-typ_SF"/>
</dbReference>
<gene>
    <name evidence="16" type="ORF">NLU13_0462</name>
</gene>
<evidence type="ECO:0000256" key="8">
    <source>
        <dbReference type="HAMAP-Rule" id="MF_03121"/>
    </source>
</evidence>
<dbReference type="PANTHER" id="PTHR10046">
    <property type="entry name" value="ATP DEPENDENT LON PROTEASE FAMILY MEMBER"/>
    <property type="match status" value="1"/>
</dbReference>
<evidence type="ECO:0000256" key="5">
    <source>
        <dbReference type="ARBA" id="ARBA00022825"/>
    </source>
</evidence>
<evidence type="ECO:0000259" key="14">
    <source>
        <dbReference type="PROSITE" id="PS51786"/>
    </source>
</evidence>
<dbReference type="InterPro" id="IPR054594">
    <property type="entry name" value="Lon_lid"/>
</dbReference>
<evidence type="ECO:0000256" key="7">
    <source>
        <dbReference type="ARBA" id="ARBA00023140"/>
    </source>
</evidence>
<dbReference type="SMART" id="SM00382">
    <property type="entry name" value="AAA"/>
    <property type="match status" value="1"/>
</dbReference>
<dbReference type="SUPFAM" id="SSF88697">
    <property type="entry name" value="PUA domain-like"/>
    <property type="match status" value="1"/>
</dbReference>
<dbReference type="SUPFAM" id="SSF54211">
    <property type="entry name" value="Ribosomal protein S5 domain 2-like"/>
    <property type="match status" value="1"/>
</dbReference>
<dbReference type="InterPro" id="IPR027501">
    <property type="entry name" value="Lonp2_euk"/>
</dbReference>
<dbReference type="InterPro" id="IPR027065">
    <property type="entry name" value="Lon_Prtase"/>
</dbReference>
<dbReference type="CDD" id="cd19500">
    <property type="entry name" value="RecA-like_Lon"/>
    <property type="match status" value="1"/>
</dbReference>
<dbReference type="SUPFAM" id="SSF52540">
    <property type="entry name" value="P-loop containing nucleoside triphosphate hydrolases"/>
    <property type="match status" value="1"/>
</dbReference>
<dbReference type="PRINTS" id="PR00830">
    <property type="entry name" value="ENDOLAPTASE"/>
</dbReference>
<keyword evidence="2 8" id="KW-0645">Protease</keyword>
<organism evidence="16 17">
    <name type="scientific">Sarocladium strictum</name>
    <name type="common">Black bundle disease fungus</name>
    <name type="synonym">Acremonium strictum</name>
    <dbReference type="NCBI Taxonomy" id="5046"/>
    <lineage>
        <taxon>Eukaryota</taxon>
        <taxon>Fungi</taxon>
        <taxon>Dikarya</taxon>
        <taxon>Ascomycota</taxon>
        <taxon>Pezizomycotina</taxon>
        <taxon>Sordariomycetes</taxon>
        <taxon>Hypocreomycetidae</taxon>
        <taxon>Hypocreales</taxon>
        <taxon>Sarocladiaceae</taxon>
        <taxon>Sarocladium</taxon>
    </lineage>
</organism>
<dbReference type="GO" id="GO:0004176">
    <property type="term" value="F:ATP-dependent peptidase activity"/>
    <property type="evidence" value="ECO:0007669"/>
    <property type="project" value="UniProtKB-UniRule"/>
</dbReference>
<dbReference type="GO" id="GO:0016887">
    <property type="term" value="F:ATP hydrolysis activity"/>
    <property type="evidence" value="ECO:0007669"/>
    <property type="project" value="UniProtKB-UniRule"/>
</dbReference>
<proteinExistence type="inferred from homology"/>
<feature type="region of interest" description="Disordered" evidence="13">
    <location>
        <begin position="445"/>
        <end position="475"/>
    </location>
</feature>
<dbReference type="Gene3D" id="3.30.230.10">
    <property type="match status" value="1"/>
</dbReference>
<dbReference type="Pfam" id="PF02190">
    <property type="entry name" value="LON_substr_bdg"/>
    <property type="match status" value="1"/>
</dbReference>
<dbReference type="FunFam" id="1.10.8.60:FF:000091">
    <property type="entry name" value="Lon protease homolog 2, peroxisomal"/>
    <property type="match status" value="1"/>
</dbReference>
<evidence type="ECO:0000256" key="4">
    <source>
        <dbReference type="ARBA" id="ARBA00022801"/>
    </source>
</evidence>
<dbReference type="Pfam" id="PF00004">
    <property type="entry name" value="AAA"/>
    <property type="match status" value="1"/>
</dbReference>
<dbReference type="FunFam" id="3.30.230.10:FF:000039">
    <property type="entry name" value="Lon protease homolog 2, peroxisomal"/>
    <property type="match status" value="1"/>
</dbReference>
<dbReference type="InterPro" id="IPR027417">
    <property type="entry name" value="P-loop_NTPase"/>
</dbReference>
<dbReference type="GO" id="GO:0005524">
    <property type="term" value="F:ATP binding"/>
    <property type="evidence" value="ECO:0007669"/>
    <property type="project" value="UniProtKB-UniRule"/>
</dbReference>
<dbReference type="Gene3D" id="2.30.130.40">
    <property type="entry name" value="LON domain-like"/>
    <property type="match status" value="1"/>
</dbReference>
<dbReference type="PIRSF" id="PIRSF001174">
    <property type="entry name" value="Lon_proteas"/>
    <property type="match status" value="1"/>
</dbReference>
<reference evidence="16" key="1">
    <citation type="submission" date="2022-10" db="EMBL/GenBank/DDBJ databases">
        <title>Determination and structural analysis of whole genome sequence of Sarocladium strictum F4-1.</title>
        <authorList>
            <person name="Hu L."/>
            <person name="Jiang Y."/>
        </authorList>
    </citation>
    <scope>NUCLEOTIDE SEQUENCE</scope>
    <source>
        <strain evidence="16">F4-1</strain>
    </source>
</reference>
<feature type="short sequence motif" description="Microbody targeting signal" evidence="8">
    <location>
        <begin position="945"/>
        <end position="947"/>
    </location>
</feature>
<dbReference type="InterPro" id="IPR014721">
    <property type="entry name" value="Ribsml_uS5_D2-typ_fold_subgr"/>
</dbReference>
<evidence type="ECO:0000256" key="10">
    <source>
        <dbReference type="PIRSR" id="PIRSR001174-1"/>
    </source>
</evidence>
<feature type="binding site" evidence="8 11">
    <location>
        <begin position="501"/>
        <end position="508"/>
    </location>
    <ligand>
        <name>ATP</name>
        <dbReference type="ChEBI" id="CHEBI:30616"/>
    </ligand>
</feature>
<dbReference type="Gene3D" id="1.10.8.60">
    <property type="match status" value="1"/>
</dbReference>
<name>A0AA39GP36_SARSR</name>
<evidence type="ECO:0000256" key="3">
    <source>
        <dbReference type="ARBA" id="ARBA00022741"/>
    </source>
</evidence>
<comment type="subcellular location">
    <subcellularLocation>
        <location evidence="1 8">Peroxisome matrix</location>
    </subcellularLocation>
</comment>
<dbReference type="SMART" id="SM00464">
    <property type="entry name" value="LON"/>
    <property type="match status" value="1"/>
</dbReference>
<evidence type="ECO:0000256" key="6">
    <source>
        <dbReference type="ARBA" id="ARBA00022840"/>
    </source>
</evidence>
<keyword evidence="3 8" id="KW-0547">Nucleotide-binding</keyword>
<dbReference type="PROSITE" id="PS51786">
    <property type="entry name" value="LON_PROTEOLYTIC"/>
    <property type="match status" value="1"/>
</dbReference>
<keyword evidence="4 8" id="KW-0378">Hydrolase</keyword>
<dbReference type="InterPro" id="IPR003959">
    <property type="entry name" value="ATPase_AAA_core"/>
</dbReference>
<evidence type="ECO:0000256" key="9">
    <source>
        <dbReference type="PIRNR" id="PIRNR001174"/>
    </source>
</evidence>
<evidence type="ECO:0000256" key="2">
    <source>
        <dbReference type="ARBA" id="ARBA00022670"/>
    </source>
</evidence>
<comment type="similarity">
    <text evidence="8 9 12">Belongs to the peptidase S16 family.</text>
</comment>
<dbReference type="EMBL" id="JAPDFR010000001">
    <property type="protein sequence ID" value="KAK0390960.1"/>
    <property type="molecule type" value="Genomic_DNA"/>
</dbReference>
<dbReference type="Gene3D" id="1.20.58.1480">
    <property type="match status" value="1"/>
</dbReference>
<dbReference type="InterPro" id="IPR004815">
    <property type="entry name" value="Lon_bac/euk-typ"/>
</dbReference>
<keyword evidence="5 8" id="KW-0720">Serine protease</keyword>
<feature type="active site" evidence="8 10">
    <location>
        <position position="837"/>
    </location>
</feature>
<feature type="compositionally biased region" description="Polar residues" evidence="13">
    <location>
        <begin position="447"/>
        <end position="461"/>
    </location>
</feature>
<protein>
    <recommendedName>
        <fullName evidence="8">Lon protease homolog 2, peroxisomal</fullName>
        <ecNumber evidence="8">3.4.21.-</ecNumber>
    </recommendedName>
</protein>
<accession>A0AA39GP36</accession>
<dbReference type="GO" id="GO:0016558">
    <property type="term" value="P:protein import into peroxisome matrix"/>
    <property type="evidence" value="ECO:0007669"/>
    <property type="project" value="UniProtKB-UniRule"/>
</dbReference>
<dbReference type="Gene3D" id="3.40.50.300">
    <property type="entry name" value="P-loop containing nucleotide triphosphate hydrolases"/>
    <property type="match status" value="1"/>
</dbReference>
<keyword evidence="17" id="KW-1185">Reference proteome</keyword>
<dbReference type="GO" id="GO:0005782">
    <property type="term" value="C:peroxisomal matrix"/>
    <property type="evidence" value="ECO:0007669"/>
    <property type="project" value="UniProtKB-SubCell"/>
</dbReference>
<dbReference type="Pfam" id="PF05362">
    <property type="entry name" value="Lon_C"/>
    <property type="match status" value="1"/>
</dbReference>
<dbReference type="InterPro" id="IPR015947">
    <property type="entry name" value="PUA-like_sf"/>
</dbReference>
<dbReference type="EC" id="3.4.21.-" evidence="8"/>
<dbReference type="GO" id="GO:0004252">
    <property type="term" value="F:serine-type endopeptidase activity"/>
    <property type="evidence" value="ECO:0007669"/>
    <property type="project" value="UniProtKB-UniRule"/>
</dbReference>
<keyword evidence="6 8" id="KW-0067">ATP-binding</keyword>
<dbReference type="Proteomes" id="UP001175261">
    <property type="component" value="Unassembled WGS sequence"/>
</dbReference>
<dbReference type="PROSITE" id="PS51787">
    <property type="entry name" value="LON_N"/>
    <property type="match status" value="1"/>
</dbReference>
<evidence type="ECO:0000256" key="1">
    <source>
        <dbReference type="ARBA" id="ARBA00004253"/>
    </source>
</evidence>
<dbReference type="InterPro" id="IPR003593">
    <property type="entry name" value="AAA+_ATPase"/>
</dbReference>
<dbReference type="AlphaFoldDB" id="A0AA39GP36"/>
<dbReference type="FunFam" id="1.20.5.5270:FF:000002">
    <property type="entry name" value="Lon protease homolog"/>
    <property type="match status" value="1"/>
</dbReference>
<evidence type="ECO:0000259" key="15">
    <source>
        <dbReference type="PROSITE" id="PS51787"/>
    </source>
</evidence>
<dbReference type="GO" id="GO:0016485">
    <property type="term" value="P:protein processing"/>
    <property type="evidence" value="ECO:0007669"/>
    <property type="project" value="UniProtKB-UniRule"/>
</dbReference>
<keyword evidence="7 8" id="KW-0576">Peroxisome</keyword>
<feature type="active site" evidence="8 10">
    <location>
        <position position="880"/>
    </location>
</feature>
<feature type="domain" description="Lon proteolytic" evidence="14">
    <location>
        <begin position="744"/>
        <end position="931"/>
    </location>
</feature>
<feature type="domain" description="Lon N-terminal" evidence="15">
    <location>
        <begin position="9"/>
        <end position="267"/>
    </location>
</feature>
<evidence type="ECO:0000256" key="11">
    <source>
        <dbReference type="PIRSR" id="PIRSR001174-2"/>
    </source>
</evidence>